<proteinExistence type="predicted"/>
<dbReference type="Proteomes" id="UP000487882">
    <property type="component" value="Unassembled WGS sequence"/>
</dbReference>
<sequence>MIRVTVWNEFKHEREYEGIRAIYPDGIHMCIAKFLGTQPDLEIRTATFDEPEHGLTQTVLDNTDVLVFWSHALQDEFSDEVAERVQQAVLSGMGLVALHSAHFSKIMKRLMGTSMTLKWKHSQTEKLWCIGPTHPIAQGVPSMIELPEEEMYGEYFDIPKPDDVVFAGWFSGGQVFRSGCTFTRGLGKIFYFQPGHEEYPIYHNPDIQRIITNAVRFCAPAVSARQTLECEAL</sequence>
<dbReference type="RefSeq" id="WP_155589092.1">
    <property type="nucleotide sequence ID" value="NZ_WNLP01000008.1"/>
</dbReference>
<feature type="domain" description="ThuA-like" evidence="1">
    <location>
        <begin position="3"/>
        <end position="217"/>
    </location>
</feature>
<dbReference type="Gene3D" id="3.40.50.880">
    <property type="match status" value="1"/>
</dbReference>
<comment type="caution">
    <text evidence="2">The sequence shown here is derived from an EMBL/GenBank/DDBJ whole genome shotgun (WGS) entry which is preliminary data.</text>
</comment>
<accession>A0A7K1J699</accession>
<dbReference type="InterPro" id="IPR029062">
    <property type="entry name" value="Class_I_gatase-like"/>
</dbReference>
<dbReference type="AlphaFoldDB" id="A0A7K1J699"/>
<keyword evidence="3" id="KW-1185">Reference proteome</keyword>
<name>A0A7K1J699_9BIFI</name>
<evidence type="ECO:0000313" key="2">
    <source>
        <dbReference type="EMBL" id="MUH60193.1"/>
    </source>
</evidence>
<dbReference type="GO" id="GO:0016740">
    <property type="term" value="F:transferase activity"/>
    <property type="evidence" value="ECO:0007669"/>
    <property type="project" value="UniProtKB-KW"/>
</dbReference>
<keyword evidence="2" id="KW-0315">Glutamine amidotransferase</keyword>
<dbReference type="PIRSF" id="PIRSF030013">
    <property type="entry name" value="ThuA"/>
    <property type="match status" value="1"/>
</dbReference>
<dbReference type="InterPro" id="IPR009381">
    <property type="entry name" value="Trehalose_catabolism_ThuA_prok"/>
</dbReference>
<dbReference type="SUPFAM" id="SSF52317">
    <property type="entry name" value="Class I glutamine amidotransferase-like"/>
    <property type="match status" value="1"/>
</dbReference>
<evidence type="ECO:0000313" key="3">
    <source>
        <dbReference type="Proteomes" id="UP000487882"/>
    </source>
</evidence>
<protein>
    <submittedName>
        <fullName evidence="2">Glutamine amidotransferase</fullName>
    </submittedName>
</protein>
<dbReference type="Pfam" id="PF06283">
    <property type="entry name" value="ThuA"/>
    <property type="match status" value="1"/>
</dbReference>
<gene>
    <name evidence="2" type="ORF">GSD1FS_1550</name>
</gene>
<reference evidence="2 3" key="1">
    <citation type="submission" date="2019-09" db="EMBL/GenBank/DDBJ databases">
        <title>Bifidobacterium canis sp. nov., isolated from the digestive tract of German Shepherd dog puppy.</title>
        <authorList>
            <person name="Bunesova V."/>
        </authorList>
    </citation>
    <scope>NUCLEOTIDE SEQUENCE [LARGE SCALE GENOMIC DNA]</scope>
    <source>
        <strain evidence="2 3">GSD1FS</strain>
    </source>
</reference>
<evidence type="ECO:0000259" key="1">
    <source>
        <dbReference type="Pfam" id="PF06283"/>
    </source>
</evidence>
<dbReference type="InterPro" id="IPR029010">
    <property type="entry name" value="ThuA-like"/>
</dbReference>
<dbReference type="EMBL" id="WNLP01000008">
    <property type="protein sequence ID" value="MUH60193.1"/>
    <property type="molecule type" value="Genomic_DNA"/>
</dbReference>
<organism evidence="2 3">
    <name type="scientific">Bifidobacterium canis</name>
    <dbReference type="NCBI Taxonomy" id="2610880"/>
    <lineage>
        <taxon>Bacteria</taxon>
        <taxon>Bacillati</taxon>
        <taxon>Actinomycetota</taxon>
        <taxon>Actinomycetes</taxon>
        <taxon>Bifidobacteriales</taxon>
        <taxon>Bifidobacteriaceae</taxon>
        <taxon>Bifidobacterium</taxon>
    </lineage>
</organism>
<keyword evidence="2" id="KW-0808">Transferase</keyword>